<accession>A0A830C8Z8</accession>
<evidence type="ECO:0000313" key="2">
    <source>
        <dbReference type="Proteomes" id="UP000653305"/>
    </source>
</evidence>
<keyword evidence="2" id="KW-1185">Reference proteome</keyword>
<dbReference type="AlphaFoldDB" id="A0A830C8Z8"/>
<dbReference type="EMBL" id="BMAC01000476">
    <property type="protein sequence ID" value="GFP97217.1"/>
    <property type="molecule type" value="Genomic_DNA"/>
</dbReference>
<name>A0A830C8Z8_9LAMI</name>
<dbReference type="PANTHER" id="PTHR36407">
    <property type="entry name" value="MEDIATOR-ASSOCIATED PROTEIN 2"/>
    <property type="match status" value="1"/>
</dbReference>
<protein>
    <submittedName>
        <fullName evidence="1">Uncharacterized protein</fullName>
    </submittedName>
</protein>
<dbReference type="OrthoDB" id="1892825at2759"/>
<evidence type="ECO:0000313" key="1">
    <source>
        <dbReference type="EMBL" id="GFP97217.1"/>
    </source>
</evidence>
<dbReference type="PANTHER" id="PTHR36407:SF1">
    <property type="entry name" value="MEDIATOR-ASSOCIATED PROTEIN 2"/>
    <property type="match status" value="1"/>
</dbReference>
<proteinExistence type="predicted"/>
<gene>
    <name evidence="1" type="ORF">PHJA_001865800</name>
</gene>
<dbReference type="Proteomes" id="UP000653305">
    <property type="component" value="Unassembled WGS sequence"/>
</dbReference>
<dbReference type="InterPro" id="IPR038823">
    <property type="entry name" value="MED2_plant"/>
</dbReference>
<comment type="caution">
    <text evidence="1">The sequence shown here is derived from an EMBL/GenBank/DDBJ whole genome shotgun (WGS) entry which is preliminary data.</text>
</comment>
<organism evidence="1 2">
    <name type="scientific">Phtheirospermum japonicum</name>
    <dbReference type="NCBI Taxonomy" id="374723"/>
    <lineage>
        <taxon>Eukaryota</taxon>
        <taxon>Viridiplantae</taxon>
        <taxon>Streptophyta</taxon>
        <taxon>Embryophyta</taxon>
        <taxon>Tracheophyta</taxon>
        <taxon>Spermatophyta</taxon>
        <taxon>Magnoliopsida</taxon>
        <taxon>eudicotyledons</taxon>
        <taxon>Gunneridae</taxon>
        <taxon>Pentapetalae</taxon>
        <taxon>asterids</taxon>
        <taxon>lamiids</taxon>
        <taxon>Lamiales</taxon>
        <taxon>Orobanchaceae</taxon>
        <taxon>Orobanchaceae incertae sedis</taxon>
        <taxon>Phtheirospermum</taxon>
    </lineage>
</organism>
<sequence>MFDLANPNLSELLIFSAPSFVNYCVFSHVELIAVEFLYRYINVTETSYQRPPIFVEDKKEPLIDLDLIDSTQLWLIRWPINQEKSGE</sequence>
<reference evidence="1" key="1">
    <citation type="submission" date="2020-07" db="EMBL/GenBank/DDBJ databases">
        <title>Ethylene signaling mediates host invasion by parasitic plants.</title>
        <authorList>
            <person name="Yoshida S."/>
        </authorList>
    </citation>
    <scope>NUCLEOTIDE SEQUENCE</scope>
    <source>
        <strain evidence="1">Okayama</strain>
    </source>
</reference>